<gene>
    <name evidence="3" type="primary">LOC100903568</name>
</gene>
<dbReference type="InterPro" id="IPR032751">
    <property type="entry name" value="Fuseless"/>
</dbReference>
<feature type="transmembrane region" description="Helical" evidence="1">
    <location>
        <begin position="206"/>
        <end position="231"/>
    </location>
</feature>
<feature type="transmembrane region" description="Helical" evidence="1">
    <location>
        <begin position="108"/>
        <end position="128"/>
    </location>
</feature>
<dbReference type="PANTHER" id="PTHR35270:SF2">
    <property type="entry name" value="FUSELESS, ISOFORM A"/>
    <property type="match status" value="1"/>
</dbReference>
<dbReference type="KEGG" id="goe:100903568"/>
<evidence type="ECO:0000256" key="1">
    <source>
        <dbReference type="SAM" id="Phobius"/>
    </source>
</evidence>
<feature type="transmembrane region" description="Helical" evidence="1">
    <location>
        <begin position="84"/>
        <end position="102"/>
    </location>
</feature>
<proteinExistence type="predicted"/>
<dbReference type="GeneID" id="100903568"/>
<dbReference type="PANTHER" id="PTHR35270">
    <property type="entry name" value="FUSELESS, ISOFORM A"/>
    <property type="match status" value="1"/>
</dbReference>
<keyword evidence="1" id="KW-0812">Transmembrane</keyword>
<protein>
    <submittedName>
        <fullName evidence="3">Uncharacterized protein LOC100903568</fullName>
    </submittedName>
</protein>
<keyword evidence="1" id="KW-0472">Membrane</keyword>
<feature type="transmembrane region" description="Helical" evidence="1">
    <location>
        <begin position="278"/>
        <end position="297"/>
    </location>
</feature>
<feature type="transmembrane region" description="Helical" evidence="1">
    <location>
        <begin position="14"/>
        <end position="34"/>
    </location>
</feature>
<evidence type="ECO:0000313" key="3">
    <source>
        <dbReference type="RefSeq" id="XP_003745321.1"/>
    </source>
</evidence>
<accession>A0AAJ6QVQ0</accession>
<feature type="transmembrane region" description="Helical" evidence="1">
    <location>
        <begin position="252"/>
        <end position="272"/>
    </location>
</feature>
<dbReference type="Pfam" id="PF15993">
    <property type="entry name" value="Fuseless"/>
    <property type="match status" value="1"/>
</dbReference>
<feature type="transmembrane region" description="Helical" evidence="1">
    <location>
        <begin position="176"/>
        <end position="194"/>
    </location>
</feature>
<evidence type="ECO:0000313" key="2">
    <source>
        <dbReference type="Proteomes" id="UP000694867"/>
    </source>
</evidence>
<dbReference type="Proteomes" id="UP000694867">
    <property type="component" value="Unplaced"/>
</dbReference>
<keyword evidence="2" id="KW-1185">Reference proteome</keyword>
<keyword evidence="1" id="KW-1133">Transmembrane helix</keyword>
<feature type="transmembrane region" description="Helical" evidence="1">
    <location>
        <begin position="46"/>
        <end position="64"/>
    </location>
</feature>
<dbReference type="RefSeq" id="XP_003745321.1">
    <property type="nucleotide sequence ID" value="XM_003745273.1"/>
</dbReference>
<name>A0AAJ6QVQ0_9ACAR</name>
<reference evidence="3" key="1">
    <citation type="submission" date="2025-08" db="UniProtKB">
        <authorList>
            <consortium name="RefSeq"/>
        </authorList>
    </citation>
    <scope>IDENTIFICATION</scope>
</reference>
<organism evidence="2 3">
    <name type="scientific">Galendromus occidentalis</name>
    <name type="common">western predatory mite</name>
    <dbReference type="NCBI Taxonomy" id="34638"/>
    <lineage>
        <taxon>Eukaryota</taxon>
        <taxon>Metazoa</taxon>
        <taxon>Ecdysozoa</taxon>
        <taxon>Arthropoda</taxon>
        <taxon>Chelicerata</taxon>
        <taxon>Arachnida</taxon>
        <taxon>Acari</taxon>
        <taxon>Parasitiformes</taxon>
        <taxon>Mesostigmata</taxon>
        <taxon>Gamasina</taxon>
        <taxon>Phytoseioidea</taxon>
        <taxon>Phytoseiidae</taxon>
        <taxon>Typhlodrominae</taxon>
        <taxon>Galendromus</taxon>
    </lineage>
</organism>
<dbReference type="AlphaFoldDB" id="A0AAJ6QVQ0"/>
<sequence>MACRHLFFKTCDHLLLVTVVAPLVSMYWCGMFFLVDEYVFPTDYVFSIWFTCVVGFGAVLICHIEHEKLTELAHTNDVVYNPLARLYSILLIIIIVFQWRGFWYILEYYLPSGVLSAAISIAVGFLLLSASGCCKSITGVVPFVLTADDKTNYFVALSKFSHVSQRNKAFRLIDHLYSVFFIHPAVILLWRGLWHIQDHGILVDDHVMSGIVSVSCGSAAVLSFYIAQFPINRCVKTLSKIPRFLVEQTWKLLVVSAAVFYWRGTWVFFEMIFQKHVFTMWFVTIVSAFMLCVLNVWSIATLRGVWVDDPLDSSEDSILFDIHYFQDIASVVKDTKIIPVYNEKYVENIEAHKAKSERKPILDNGNVTPIERSDLTIISIAEWEKMHESDL</sequence>